<feature type="transmembrane region" description="Helical" evidence="6">
    <location>
        <begin position="223"/>
        <end position="246"/>
    </location>
</feature>
<proteinExistence type="predicted"/>
<keyword evidence="2" id="KW-1003">Cell membrane</keyword>
<evidence type="ECO:0000256" key="3">
    <source>
        <dbReference type="ARBA" id="ARBA00022692"/>
    </source>
</evidence>
<dbReference type="SUPFAM" id="SSF103473">
    <property type="entry name" value="MFS general substrate transporter"/>
    <property type="match status" value="1"/>
</dbReference>
<feature type="transmembrane region" description="Helical" evidence="6">
    <location>
        <begin position="353"/>
        <end position="374"/>
    </location>
</feature>
<evidence type="ECO:0000259" key="7">
    <source>
        <dbReference type="PROSITE" id="PS50850"/>
    </source>
</evidence>
<dbReference type="Proteomes" id="UP001515683">
    <property type="component" value="Unassembled WGS sequence"/>
</dbReference>
<gene>
    <name evidence="8" type="ORF">F3J40_20145</name>
</gene>
<organism evidence="8 9">
    <name type="scientific">Candidatus Pantoea multigeneris</name>
    <dbReference type="NCBI Taxonomy" id="2608357"/>
    <lineage>
        <taxon>Bacteria</taxon>
        <taxon>Pseudomonadati</taxon>
        <taxon>Pseudomonadota</taxon>
        <taxon>Gammaproteobacteria</taxon>
        <taxon>Enterobacterales</taxon>
        <taxon>Erwiniaceae</taxon>
        <taxon>Pantoea</taxon>
    </lineage>
</organism>
<dbReference type="Gene3D" id="1.20.1250.20">
    <property type="entry name" value="MFS general substrate transporter like domains"/>
    <property type="match status" value="2"/>
</dbReference>
<sequence length="407" mass="42829">MHSSETLDNKDIFDKANLVKPPISLFAAILTLALGGLFIGTGEFATMSLLPSLANATQVSIPVSGQYISSYAAGVVIGAPLMAVIGARWPRKWLLYCLLFISLLGYTFSALAWNYSSLMVARFISGLPHGAWYGVAGLAASVMVPASRRTQYIGYVMLGLATANVAGVPAMTWLGQQLGWRVAFSFVAVGVAITAGMLYFFIPSTPADHNASPLRELSALAKPQVWFTLAVATVGFGGMFAVYSYITPTLTQVSRFSLSEVPAVLVLWGIGMVCGNILGGWMADKSLIHAIFVMLFWNIGCLGLFALVAQWKWAVLLALFLLGNGFAMVPALQSRLMSVASDAQTLAASLNHSAFNLSNAIGASLGGMAIAAGAGWATTGWVGAALASGGVVFMVLSVIASKRNQHA</sequence>
<dbReference type="InterPro" id="IPR036259">
    <property type="entry name" value="MFS_trans_sf"/>
</dbReference>
<name>A0ABX0REW4_9GAMM</name>
<keyword evidence="4 6" id="KW-1133">Transmembrane helix</keyword>
<evidence type="ECO:0000256" key="2">
    <source>
        <dbReference type="ARBA" id="ARBA00022475"/>
    </source>
</evidence>
<dbReference type="PROSITE" id="PS50850">
    <property type="entry name" value="MFS"/>
    <property type="match status" value="1"/>
</dbReference>
<dbReference type="InterPro" id="IPR011701">
    <property type="entry name" value="MFS"/>
</dbReference>
<comment type="subcellular location">
    <subcellularLocation>
        <location evidence="1">Cell membrane</location>
        <topology evidence="1">Multi-pass membrane protein</topology>
    </subcellularLocation>
</comment>
<evidence type="ECO:0000313" key="9">
    <source>
        <dbReference type="Proteomes" id="UP001515683"/>
    </source>
</evidence>
<evidence type="ECO:0000256" key="1">
    <source>
        <dbReference type="ARBA" id="ARBA00004651"/>
    </source>
</evidence>
<keyword evidence="3 6" id="KW-0812">Transmembrane</keyword>
<feature type="transmembrane region" description="Helical" evidence="6">
    <location>
        <begin position="380"/>
        <end position="400"/>
    </location>
</feature>
<dbReference type="InterPro" id="IPR020846">
    <property type="entry name" value="MFS_dom"/>
</dbReference>
<feature type="transmembrane region" description="Helical" evidence="6">
    <location>
        <begin position="93"/>
        <end position="113"/>
    </location>
</feature>
<evidence type="ECO:0000256" key="6">
    <source>
        <dbReference type="SAM" id="Phobius"/>
    </source>
</evidence>
<feature type="domain" description="Major facilitator superfamily (MFS) profile" evidence="7">
    <location>
        <begin position="28"/>
        <end position="402"/>
    </location>
</feature>
<feature type="transmembrane region" description="Helical" evidence="6">
    <location>
        <begin position="180"/>
        <end position="202"/>
    </location>
</feature>
<dbReference type="CDD" id="cd17324">
    <property type="entry name" value="MFS_NepI_like"/>
    <property type="match status" value="1"/>
</dbReference>
<keyword evidence="9" id="KW-1185">Reference proteome</keyword>
<evidence type="ECO:0000256" key="5">
    <source>
        <dbReference type="ARBA" id="ARBA00023136"/>
    </source>
</evidence>
<dbReference type="InterPro" id="IPR050189">
    <property type="entry name" value="MFS_Efflux_Transporters"/>
</dbReference>
<protein>
    <submittedName>
        <fullName evidence="8">MFS transporter</fullName>
    </submittedName>
</protein>
<feature type="transmembrane region" description="Helical" evidence="6">
    <location>
        <begin position="119"/>
        <end position="140"/>
    </location>
</feature>
<feature type="transmembrane region" description="Helical" evidence="6">
    <location>
        <begin position="67"/>
        <end position="86"/>
    </location>
</feature>
<feature type="transmembrane region" description="Helical" evidence="6">
    <location>
        <begin position="25"/>
        <end position="47"/>
    </location>
</feature>
<dbReference type="Pfam" id="PF07690">
    <property type="entry name" value="MFS_1"/>
    <property type="match status" value="1"/>
</dbReference>
<feature type="transmembrane region" description="Helical" evidence="6">
    <location>
        <begin position="261"/>
        <end position="279"/>
    </location>
</feature>
<dbReference type="PANTHER" id="PTHR43124:SF3">
    <property type="entry name" value="CHLORAMPHENICOL EFFLUX PUMP RV0191"/>
    <property type="match status" value="1"/>
</dbReference>
<dbReference type="PANTHER" id="PTHR43124">
    <property type="entry name" value="PURINE EFFLUX PUMP PBUE"/>
    <property type="match status" value="1"/>
</dbReference>
<reference evidence="8 9" key="1">
    <citation type="journal article" date="2019" name="bioRxiv">
        <title>Bacteria contribute to plant secondary compound degradation in a generalist herbivore system.</title>
        <authorList>
            <person name="Francoeur C.B."/>
            <person name="Khadempour L."/>
            <person name="Moreira-Soto R.D."/>
            <person name="Gotting K."/>
            <person name="Book A.J."/>
            <person name="Pinto-Tomas A.A."/>
            <person name="Keefover-Ring K."/>
            <person name="Currie C.R."/>
        </authorList>
    </citation>
    <scope>NUCLEOTIDE SEQUENCE [LARGE SCALE GENOMIC DNA]</scope>
    <source>
        <strain evidence="8">Acro-835</strain>
    </source>
</reference>
<feature type="transmembrane region" description="Helical" evidence="6">
    <location>
        <begin position="313"/>
        <end position="332"/>
    </location>
</feature>
<dbReference type="EMBL" id="VWXF01000010">
    <property type="protein sequence ID" value="NIF23895.1"/>
    <property type="molecule type" value="Genomic_DNA"/>
</dbReference>
<feature type="transmembrane region" description="Helical" evidence="6">
    <location>
        <begin position="286"/>
        <end position="307"/>
    </location>
</feature>
<keyword evidence="5 6" id="KW-0472">Membrane</keyword>
<evidence type="ECO:0000256" key="4">
    <source>
        <dbReference type="ARBA" id="ARBA00022989"/>
    </source>
</evidence>
<dbReference type="RefSeq" id="WP_167017515.1">
    <property type="nucleotide sequence ID" value="NZ_VWXF01000010.1"/>
</dbReference>
<feature type="transmembrane region" description="Helical" evidence="6">
    <location>
        <begin position="152"/>
        <end position="174"/>
    </location>
</feature>
<accession>A0ABX0REW4</accession>
<evidence type="ECO:0000313" key="8">
    <source>
        <dbReference type="EMBL" id="NIF23895.1"/>
    </source>
</evidence>
<comment type="caution">
    <text evidence="8">The sequence shown here is derived from an EMBL/GenBank/DDBJ whole genome shotgun (WGS) entry which is preliminary data.</text>
</comment>